<dbReference type="InterPro" id="IPR036728">
    <property type="entry name" value="PBP_GOBP_sf"/>
</dbReference>
<sequence>MSFKINLVMFVAVGLCCIQADQAEELKLKYMKHLLECVAEYPLPPEEMIQLSKKQLPDSENAKCLLACTYKKSGIMDQDGKLAVEEIRRISETTFAGKPELIKKSEDFINACKHVNDEDIAGDKKECQRAMLIFNCTMQTPHGLAS</sequence>
<reference evidence="3" key="1">
    <citation type="journal article" date="2018" name="Comp. Biochem. Physiol. Part D Genomics Proteomics">
        <title>Analysis of the grapevine moth Lobesia botrana antennal transcriptome and expression of odorant-binding and chemosensory proteins.</title>
        <authorList>
            <person name="Rojas V."/>
            <person name="Jimenez H."/>
            <person name="Palma-Millanao R."/>
            <person name="Gonzalez-Gonzalez A."/>
            <person name="Machuca J."/>
            <person name="Godoy R."/>
            <person name="Ceballos R."/>
            <person name="Mutis A."/>
            <person name="Venthur H."/>
        </authorList>
    </citation>
    <scope>NUCLEOTIDE SEQUENCE</scope>
</reference>
<dbReference type="PANTHER" id="PTHR11857">
    <property type="entry name" value="ODORANT BINDING PROTEIN-RELATED"/>
    <property type="match status" value="1"/>
</dbReference>
<proteinExistence type="evidence at transcript level"/>
<evidence type="ECO:0000256" key="2">
    <source>
        <dbReference type="SAM" id="SignalP"/>
    </source>
</evidence>
<dbReference type="GO" id="GO:0005549">
    <property type="term" value="F:odorant binding"/>
    <property type="evidence" value="ECO:0007669"/>
    <property type="project" value="InterPro"/>
</dbReference>
<dbReference type="CDD" id="cd23992">
    <property type="entry name" value="PBP_GOBP"/>
    <property type="match status" value="1"/>
</dbReference>
<organism evidence="3">
    <name type="scientific">Lobesia botrana</name>
    <dbReference type="NCBI Taxonomy" id="209534"/>
    <lineage>
        <taxon>Eukaryota</taxon>
        <taxon>Metazoa</taxon>
        <taxon>Ecdysozoa</taxon>
        <taxon>Arthropoda</taxon>
        <taxon>Hexapoda</taxon>
        <taxon>Insecta</taxon>
        <taxon>Pterygota</taxon>
        <taxon>Neoptera</taxon>
        <taxon>Endopterygota</taxon>
        <taxon>Lepidoptera</taxon>
        <taxon>Glossata</taxon>
        <taxon>Ditrysia</taxon>
        <taxon>Tortricoidea</taxon>
        <taxon>Tortricidae</taxon>
        <taxon>Olethreutinae</taxon>
        <taxon>Olethreutini</taxon>
        <taxon>Lobesia</taxon>
    </lineage>
</organism>
<name>A0A345BEQ9_9NEOP</name>
<evidence type="ECO:0000256" key="1">
    <source>
        <dbReference type="ARBA" id="ARBA00022729"/>
    </source>
</evidence>
<dbReference type="SMART" id="SM00708">
    <property type="entry name" value="PhBP"/>
    <property type="match status" value="1"/>
</dbReference>
<accession>A0A345BEQ9</accession>
<dbReference type="Pfam" id="PF01395">
    <property type="entry name" value="PBP_GOBP"/>
    <property type="match status" value="1"/>
</dbReference>
<dbReference type="GO" id="GO:0007608">
    <property type="term" value="P:sensory perception of smell"/>
    <property type="evidence" value="ECO:0007669"/>
    <property type="project" value="TreeGrafter"/>
</dbReference>
<dbReference type="Gene3D" id="1.10.238.20">
    <property type="entry name" value="Pheromone/general odorant binding protein domain"/>
    <property type="match status" value="1"/>
</dbReference>
<protein>
    <submittedName>
        <fullName evidence="3">Odorant-binding protein OBP36</fullName>
    </submittedName>
</protein>
<evidence type="ECO:0000313" key="3">
    <source>
        <dbReference type="EMBL" id="AXF48733.1"/>
    </source>
</evidence>
<feature type="chain" id="PRO_5016782918" evidence="2">
    <location>
        <begin position="24"/>
        <end position="146"/>
    </location>
</feature>
<feature type="signal peptide" evidence="2">
    <location>
        <begin position="1"/>
        <end position="23"/>
    </location>
</feature>
<keyword evidence="1 2" id="KW-0732">Signal</keyword>
<dbReference type="AlphaFoldDB" id="A0A345BEQ9"/>
<dbReference type="InterPro" id="IPR006170">
    <property type="entry name" value="PBP/GOBP"/>
</dbReference>
<dbReference type="SUPFAM" id="SSF47565">
    <property type="entry name" value="Insect pheromone/odorant-binding proteins"/>
    <property type="match status" value="1"/>
</dbReference>
<dbReference type="GO" id="GO:0005615">
    <property type="term" value="C:extracellular space"/>
    <property type="evidence" value="ECO:0007669"/>
    <property type="project" value="TreeGrafter"/>
</dbReference>
<dbReference type="EMBL" id="MG788215">
    <property type="protein sequence ID" value="AXF48733.1"/>
    <property type="molecule type" value="mRNA"/>
</dbReference>